<dbReference type="OrthoDB" id="7862470at2"/>
<evidence type="ECO:0000313" key="2">
    <source>
        <dbReference type="Proteomes" id="UP000244092"/>
    </source>
</evidence>
<sequence>MKNTISAALIGVVGLAGCAQKAEDVTATYISPMAYQSYSCKQIAQEASRVSGRVGELSGVQNKKASDDAVATGIALVVFWPAAFFIKGDKQTAAELGRLKGELEALEQASIRKKCGIVFKRAVPAEAEKEETE</sequence>
<dbReference type="AlphaFoldDB" id="A0A2T6CBU0"/>
<dbReference type="EMBL" id="QBKU01000009">
    <property type="protein sequence ID" value="PTX72974.1"/>
    <property type="molecule type" value="Genomic_DNA"/>
</dbReference>
<proteinExistence type="predicted"/>
<gene>
    <name evidence="1" type="ORF">C8N31_10960</name>
</gene>
<organism evidence="1 2">
    <name type="scientific">Sulfitobacter mediterraneus</name>
    <dbReference type="NCBI Taxonomy" id="83219"/>
    <lineage>
        <taxon>Bacteria</taxon>
        <taxon>Pseudomonadati</taxon>
        <taxon>Pseudomonadota</taxon>
        <taxon>Alphaproteobacteria</taxon>
        <taxon>Rhodobacterales</taxon>
        <taxon>Roseobacteraceae</taxon>
        <taxon>Sulfitobacter</taxon>
    </lineage>
</organism>
<dbReference type="Proteomes" id="UP000244092">
    <property type="component" value="Unassembled WGS sequence"/>
</dbReference>
<accession>A0A2T6CBU0</accession>
<reference evidence="1 2" key="1">
    <citation type="submission" date="2018-04" db="EMBL/GenBank/DDBJ databases">
        <title>Genomic Encyclopedia of Archaeal and Bacterial Type Strains, Phase II (KMG-II): from individual species to whole genera.</title>
        <authorList>
            <person name="Goeker M."/>
        </authorList>
    </citation>
    <scope>NUCLEOTIDE SEQUENCE [LARGE SCALE GENOMIC DNA]</scope>
    <source>
        <strain evidence="1 2">DSM 12244</strain>
    </source>
</reference>
<evidence type="ECO:0000313" key="1">
    <source>
        <dbReference type="EMBL" id="PTX72974.1"/>
    </source>
</evidence>
<protein>
    <recommendedName>
        <fullName evidence="3">Lipoprotein</fullName>
    </recommendedName>
</protein>
<name>A0A2T6CBU0_9RHOB</name>
<evidence type="ECO:0008006" key="3">
    <source>
        <dbReference type="Google" id="ProtNLM"/>
    </source>
</evidence>
<dbReference type="PROSITE" id="PS51257">
    <property type="entry name" value="PROKAR_LIPOPROTEIN"/>
    <property type="match status" value="1"/>
</dbReference>
<comment type="caution">
    <text evidence="1">The sequence shown here is derived from an EMBL/GenBank/DDBJ whole genome shotgun (WGS) entry which is preliminary data.</text>
</comment>